<dbReference type="PANTHER" id="PTHR45931:SF16">
    <property type="entry name" value="RING_U-BOX SUPERFAMILY PROTEIN"/>
    <property type="match status" value="1"/>
</dbReference>
<gene>
    <name evidence="6" type="ORF">HU200_030369</name>
</gene>
<dbReference type="SUPFAM" id="SSF57850">
    <property type="entry name" value="RING/U-box"/>
    <property type="match status" value="1"/>
</dbReference>
<evidence type="ECO:0000256" key="4">
    <source>
        <dbReference type="PROSITE-ProRule" id="PRU00175"/>
    </source>
</evidence>
<comment type="caution">
    <text evidence="6">The sequence shown here is derived from an EMBL/GenBank/DDBJ whole genome shotgun (WGS) entry which is preliminary data.</text>
</comment>
<dbReference type="Pfam" id="PF13639">
    <property type="entry name" value="zf-RING_2"/>
    <property type="match status" value="1"/>
</dbReference>
<name>A0A835C342_9POAL</name>
<dbReference type="OrthoDB" id="21204at2759"/>
<evidence type="ECO:0000256" key="3">
    <source>
        <dbReference type="ARBA" id="ARBA00022833"/>
    </source>
</evidence>
<dbReference type="PANTHER" id="PTHR45931">
    <property type="entry name" value="SI:CH211-59O9.10"/>
    <property type="match status" value="1"/>
</dbReference>
<dbReference type="GO" id="GO:0006511">
    <property type="term" value="P:ubiquitin-dependent protein catabolic process"/>
    <property type="evidence" value="ECO:0007669"/>
    <property type="project" value="TreeGrafter"/>
</dbReference>
<dbReference type="Proteomes" id="UP000636709">
    <property type="component" value="Unassembled WGS sequence"/>
</dbReference>
<dbReference type="InterPro" id="IPR001841">
    <property type="entry name" value="Znf_RING"/>
</dbReference>
<keyword evidence="2 4" id="KW-0863">Zinc-finger</keyword>
<dbReference type="SMART" id="SM00184">
    <property type="entry name" value="RING"/>
    <property type="match status" value="1"/>
</dbReference>
<dbReference type="InterPro" id="IPR051834">
    <property type="entry name" value="RING_finger_E3_ligase"/>
</dbReference>
<dbReference type="GO" id="GO:0008270">
    <property type="term" value="F:zinc ion binding"/>
    <property type="evidence" value="ECO:0007669"/>
    <property type="project" value="UniProtKB-KW"/>
</dbReference>
<evidence type="ECO:0000259" key="5">
    <source>
        <dbReference type="PROSITE" id="PS50089"/>
    </source>
</evidence>
<keyword evidence="1" id="KW-0479">Metal-binding</keyword>
<evidence type="ECO:0000256" key="1">
    <source>
        <dbReference type="ARBA" id="ARBA00022723"/>
    </source>
</evidence>
<sequence length="141" mass="15909">MTTEVILGRINELLQHILRELDGDMTAAAILRIKELLRQIVGELERAGLRRLSSTRTAGQDYLDLSDGRFVPASSEAMARLRETTAEETREDEECAVCLKSYEEGVEISAMPCSHEFHDGCIRRWLAISRLCPLCRFALQA</sequence>
<dbReference type="InterPro" id="IPR013083">
    <property type="entry name" value="Znf_RING/FYVE/PHD"/>
</dbReference>
<organism evidence="6 7">
    <name type="scientific">Digitaria exilis</name>
    <dbReference type="NCBI Taxonomy" id="1010633"/>
    <lineage>
        <taxon>Eukaryota</taxon>
        <taxon>Viridiplantae</taxon>
        <taxon>Streptophyta</taxon>
        <taxon>Embryophyta</taxon>
        <taxon>Tracheophyta</taxon>
        <taxon>Spermatophyta</taxon>
        <taxon>Magnoliopsida</taxon>
        <taxon>Liliopsida</taxon>
        <taxon>Poales</taxon>
        <taxon>Poaceae</taxon>
        <taxon>PACMAD clade</taxon>
        <taxon>Panicoideae</taxon>
        <taxon>Panicodae</taxon>
        <taxon>Paniceae</taxon>
        <taxon>Anthephorinae</taxon>
        <taxon>Digitaria</taxon>
    </lineage>
</organism>
<dbReference type="GO" id="GO:0005634">
    <property type="term" value="C:nucleus"/>
    <property type="evidence" value="ECO:0007669"/>
    <property type="project" value="TreeGrafter"/>
</dbReference>
<reference evidence="6" key="1">
    <citation type="submission" date="2020-07" db="EMBL/GenBank/DDBJ databases">
        <title>Genome sequence and genetic diversity analysis of an under-domesticated orphan crop, white fonio (Digitaria exilis).</title>
        <authorList>
            <person name="Bennetzen J.L."/>
            <person name="Chen S."/>
            <person name="Ma X."/>
            <person name="Wang X."/>
            <person name="Yssel A.E.J."/>
            <person name="Chaluvadi S.R."/>
            <person name="Johnson M."/>
            <person name="Gangashetty P."/>
            <person name="Hamidou F."/>
            <person name="Sanogo M.D."/>
            <person name="Zwaenepoel A."/>
            <person name="Wallace J."/>
            <person name="Van De Peer Y."/>
            <person name="Van Deynze A."/>
        </authorList>
    </citation>
    <scope>NUCLEOTIDE SEQUENCE</scope>
    <source>
        <tissue evidence="6">Leaves</tissue>
    </source>
</reference>
<dbReference type="AlphaFoldDB" id="A0A835C342"/>
<protein>
    <recommendedName>
        <fullName evidence="5">RING-type domain-containing protein</fullName>
    </recommendedName>
</protein>
<keyword evidence="7" id="KW-1185">Reference proteome</keyword>
<dbReference type="GO" id="GO:0061630">
    <property type="term" value="F:ubiquitin protein ligase activity"/>
    <property type="evidence" value="ECO:0007669"/>
    <property type="project" value="TreeGrafter"/>
</dbReference>
<accession>A0A835C342</accession>
<feature type="domain" description="RING-type" evidence="5">
    <location>
        <begin position="95"/>
        <end position="136"/>
    </location>
</feature>
<dbReference type="CDD" id="cd16454">
    <property type="entry name" value="RING-H2_PA-TM-RING"/>
    <property type="match status" value="1"/>
</dbReference>
<evidence type="ECO:0000313" key="7">
    <source>
        <dbReference type="Proteomes" id="UP000636709"/>
    </source>
</evidence>
<dbReference type="Gene3D" id="3.30.40.10">
    <property type="entry name" value="Zinc/RING finger domain, C3HC4 (zinc finger)"/>
    <property type="match status" value="1"/>
</dbReference>
<dbReference type="PROSITE" id="PS50089">
    <property type="entry name" value="ZF_RING_2"/>
    <property type="match status" value="1"/>
</dbReference>
<evidence type="ECO:0000313" key="6">
    <source>
        <dbReference type="EMBL" id="KAF8707130.1"/>
    </source>
</evidence>
<keyword evidence="3" id="KW-0862">Zinc</keyword>
<dbReference type="EMBL" id="JACEFO010001762">
    <property type="protein sequence ID" value="KAF8707130.1"/>
    <property type="molecule type" value="Genomic_DNA"/>
</dbReference>
<proteinExistence type="predicted"/>
<evidence type="ECO:0000256" key="2">
    <source>
        <dbReference type="ARBA" id="ARBA00022771"/>
    </source>
</evidence>